<dbReference type="EMBL" id="JAHLQF010000002">
    <property type="protein sequence ID" value="MBU5484058.1"/>
    <property type="molecule type" value="Genomic_DNA"/>
</dbReference>
<dbReference type="SMART" id="SM00382">
    <property type="entry name" value="AAA"/>
    <property type="match status" value="1"/>
</dbReference>
<keyword evidence="6" id="KW-1185">Reference proteome</keyword>
<evidence type="ECO:0000313" key="6">
    <source>
        <dbReference type="Proteomes" id="UP000726170"/>
    </source>
</evidence>
<keyword evidence="2" id="KW-0547">Nucleotide-binding</keyword>
<dbReference type="InterPro" id="IPR050763">
    <property type="entry name" value="ABC_transporter_ATP-binding"/>
</dbReference>
<keyword evidence="3 5" id="KW-0067">ATP-binding</keyword>
<organism evidence="5 6">
    <name type="scientific">Clostridium mobile</name>
    <dbReference type="NCBI Taxonomy" id="2841512"/>
    <lineage>
        <taxon>Bacteria</taxon>
        <taxon>Bacillati</taxon>
        <taxon>Bacillota</taxon>
        <taxon>Clostridia</taxon>
        <taxon>Eubacteriales</taxon>
        <taxon>Clostridiaceae</taxon>
        <taxon>Clostridium</taxon>
    </lineage>
</organism>
<reference evidence="5 6" key="1">
    <citation type="submission" date="2021-06" db="EMBL/GenBank/DDBJ databases">
        <authorList>
            <person name="Sun Q."/>
            <person name="Li D."/>
        </authorList>
    </citation>
    <scope>NUCLEOTIDE SEQUENCE [LARGE SCALE GENOMIC DNA]</scope>
    <source>
        <strain evidence="5 6">MSJ-11</strain>
    </source>
</reference>
<sequence>MIEVKNLNFTYGKGSKNSLTLKDINFTINKGEIFGFLGPSGAGKSTTQKIIIGILKNYLGSVKVMGKEVRNVKEDYYEKIGVSFELPNLYSKFTASENLSFFRGMYKGETEDINKLLAMVNLENYSNKKVSDFSKGMKMRLNFCRAFLNNPEIIFLDEPTSGLDPLNAKNIKDIILQKKEEGKTIFLTTHNMNVAEELCDRVAFIVDGRIKLIDSPRNLKIRKGSKNIKVEYKEDGVIKEEIFTMESIGCNNDFLKIIKEKKIERIFTMEATLEDIFIEVTGRSLS</sequence>
<dbReference type="PANTHER" id="PTHR42711">
    <property type="entry name" value="ABC TRANSPORTER ATP-BINDING PROTEIN"/>
    <property type="match status" value="1"/>
</dbReference>
<dbReference type="PROSITE" id="PS50893">
    <property type="entry name" value="ABC_TRANSPORTER_2"/>
    <property type="match status" value="1"/>
</dbReference>
<dbReference type="Pfam" id="PF00005">
    <property type="entry name" value="ABC_tran"/>
    <property type="match status" value="1"/>
</dbReference>
<dbReference type="Proteomes" id="UP000726170">
    <property type="component" value="Unassembled WGS sequence"/>
</dbReference>
<evidence type="ECO:0000313" key="5">
    <source>
        <dbReference type="EMBL" id="MBU5484058.1"/>
    </source>
</evidence>
<comment type="caution">
    <text evidence="5">The sequence shown here is derived from an EMBL/GenBank/DDBJ whole genome shotgun (WGS) entry which is preliminary data.</text>
</comment>
<dbReference type="RefSeq" id="WP_216438552.1">
    <property type="nucleotide sequence ID" value="NZ_JAHLQF010000002.1"/>
</dbReference>
<evidence type="ECO:0000256" key="3">
    <source>
        <dbReference type="ARBA" id="ARBA00022840"/>
    </source>
</evidence>
<evidence type="ECO:0000256" key="1">
    <source>
        <dbReference type="ARBA" id="ARBA00022448"/>
    </source>
</evidence>
<dbReference type="InterPro" id="IPR003593">
    <property type="entry name" value="AAA+_ATPase"/>
</dbReference>
<dbReference type="InterPro" id="IPR003439">
    <property type="entry name" value="ABC_transporter-like_ATP-bd"/>
</dbReference>
<dbReference type="GO" id="GO:0005524">
    <property type="term" value="F:ATP binding"/>
    <property type="evidence" value="ECO:0007669"/>
    <property type="project" value="UniProtKB-KW"/>
</dbReference>
<protein>
    <submittedName>
        <fullName evidence="5">ABC transporter ATP-binding protein</fullName>
    </submittedName>
</protein>
<proteinExistence type="predicted"/>
<name>A0ABS6EFQ8_9CLOT</name>
<dbReference type="PANTHER" id="PTHR42711:SF18">
    <property type="entry name" value="ABC TRANSPORTER, ATP-BINDING PROTEIN"/>
    <property type="match status" value="1"/>
</dbReference>
<evidence type="ECO:0000256" key="2">
    <source>
        <dbReference type="ARBA" id="ARBA00022741"/>
    </source>
</evidence>
<keyword evidence="1" id="KW-0813">Transport</keyword>
<dbReference type="CDD" id="cd03230">
    <property type="entry name" value="ABC_DR_subfamily_A"/>
    <property type="match status" value="1"/>
</dbReference>
<evidence type="ECO:0000259" key="4">
    <source>
        <dbReference type="PROSITE" id="PS50893"/>
    </source>
</evidence>
<accession>A0ABS6EFQ8</accession>
<gene>
    <name evidence="5" type="ORF">KQI86_06920</name>
</gene>
<dbReference type="PROSITE" id="PS00211">
    <property type="entry name" value="ABC_TRANSPORTER_1"/>
    <property type="match status" value="1"/>
</dbReference>
<dbReference type="InterPro" id="IPR017871">
    <property type="entry name" value="ABC_transporter-like_CS"/>
</dbReference>
<feature type="domain" description="ABC transporter" evidence="4">
    <location>
        <begin position="2"/>
        <end position="232"/>
    </location>
</feature>